<evidence type="ECO:0000313" key="2">
    <source>
        <dbReference type="Proteomes" id="UP001168640"/>
    </source>
</evidence>
<dbReference type="EMBL" id="JAUMIS010000001">
    <property type="protein sequence ID" value="MDO3720480.1"/>
    <property type="molecule type" value="Genomic_DNA"/>
</dbReference>
<organism evidence="1 2">
    <name type="scientific">Marinobacter suaedae</name>
    <dbReference type="NCBI Taxonomy" id="3057675"/>
    <lineage>
        <taxon>Bacteria</taxon>
        <taxon>Pseudomonadati</taxon>
        <taxon>Pseudomonadota</taxon>
        <taxon>Gammaproteobacteria</taxon>
        <taxon>Pseudomonadales</taxon>
        <taxon>Marinobacteraceae</taxon>
        <taxon>Marinobacter</taxon>
    </lineage>
</organism>
<comment type="caution">
    <text evidence="1">The sequence shown here is derived from an EMBL/GenBank/DDBJ whole genome shotgun (WGS) entry which is preliminary data.</text>
</comment>
<dbReference type="RefSeq" id="WP_302908673.1">
    <property type="nucleotide sequence ID" value="NZ_JAUMIS010000001.1"/>
</dbReference>
<name>A0ABT8VX24_9GAMM</name>
<protein>
    <recommendedName>
        <fullName evidence="3">MarR family transcriptional regulator</fullName>
    </recommendedName>
</protein>
<dbReference type="Proteomes" id="UP001168640">
    <property type="component" value="Unassembled WGS sequence"/>
</dbReference>
<gene>
    <name evidence="1" type="ORF">QVZ43_02030</name>
</gene>
<evidence type="ECO:0000313" key="1">
    <source>
        <dbReference type="EMBL" id="MDO3720480.1"/>
    </source>
</evidence>
<reference evidence="1" key="1">
    <citation type="submission" date="2023-07" db="EMBL/GenBank/DDBJ databases">
        <title>Marinobacter sp. chi1 genome sequencing and assembly.</title>
        <authorList>
            <person name="Park S."/>
        </authorList>
    </citation>
    <scope>NUCLEOTIDE SEQUENCE</scope>
    <source>
        <strain evidence="1">Chi1</strain>
    </source>
</reference>
<accession>A0ABT8VX24</accession>
<sequence length="418" mass="46245">MTETHDSPPETPCLPGGLIPMDEWEFPELSVRRSVKDAVRHIAVQLRGGVSRKEQPFQSLDDLPELSASQRQRIAPDPDFSALAAAISEALRERREEVPNPRDVAFLVAPPFSGMREALVRWSWSTIGQGQGDGSEWVIAPPKSLLMSESEAVQWWDEQDLSRPWVIPELADFWLRHMGGLALVQELLRRVSAGTAGRGVVGCSSWCWQFWASYVPDIPAAPCTPAPLNSEYLGQWLTYLAGDDESDPVVARMAHDGLYVLPARGKLDGKKIRHSGFLSDLAAASRGNHGVALALWRSALRAAPEEGAGDSGDSEPSRSRSCWVVPLDKLSLPAMPPSKDRAIGFVLHALLLHDGLDEQSLRLVAGISRQDTTNALVLLKRADIIHYRDAGNRWHVTDLAYPNTRRHLQSWGFPVDRF</sequence>
<proteinExistence type="predicted"/>
<evidence type="ECO:0008006" key="3">
    <source>
        <dbReference type="Google" id="ProtNLM"/>
    </source>
</evidence>
<keyword evidence="2" id="KW-1185">Reference proteome</keyword>